<dbReference type="GO" id="GO:0005829">
    <property type="term" value="C:cytosol"/>
    <property type="evidence" value="ECO:0007669"/>
    <property type="project" value="TreeGrafter"/>
</dbReference>
<proteinExistence type="inferred from homology"/>
<dbReference type="InterPro" id="IPR045043">
    <property type="entry name" value="Lea14-like"/>
</dbReference>
<sequence length="151" mass="16780">MAKLVEKAEQYVTEGVGKMEKPDADLSWVTVKRMDRKALSLESDLIVSNPYSHDLPICEVTYKLKSANREIASGRIPDPGSIKAKDKTTVKIPTTVPYDFLISILRDIGADWDIDYEMDVGLVVDLPIIGDFTVPLSKKGTLKLPTLLDMI</sequence>
<dbReference type="AlphaFoldDB" id="A0A8T2PXP5"/>
<evidence type="ECO:0000259" key="2">
    <source>
        <dbReference type="SMART" id="SM00769"/>
    </source>
</evidence>
<gene>
    <name evidence="3" type="ORF">KP509_39G002200</name>
</gene>
<organism evidence="3 4">
    <name type="scientific">Ceratopteris richardii</name>
    <name type="common">Triangle waterfern</name>
    <dbReference type="NCBI Taxonomy" id="49495"/>
    <lineage>
        <taxon>Eukaryota</taxon>
        <taxon>Viridiplantae</taxon>
        <taxon>Streptophyta</taxon>
        <taxon>Embryophyta</taxon>
        <taxon>Tracheophyta</taxon>
        <taxon>Polypodiopsida</taxon>
        <taxon>Polypodiidae</taxon>
        <taxon>Polypodiales</taxon>
        <taxon>Pteridineae</taxon>
        <taxon>Pteridaceae</taxon>
        <taxon>Parkerioideae</taxon>
        <taxon>Ceratopteris</taxon>
    </lineage>
</organism>
<evidence type="ECO:0000256" key="1">
    <source>
        <dbReference type="ARBA" id="ARBA00005960"/>
    </source>
</evidence>
<accession>A0A8T2PXP5</accession>
<dbReference type="OMA" id="KGLSREC"/>
<dbReference type="PANTHER" id="PTHR31459">
    <property type="match status" value="1"/>
</dbReference>
<dbReference type="PANTHER" id="PTHR31459:SF19">
    <property type="entry name" value="DESICCATION-RELATED PROTEIN LEA14-RELATED"/>
    <property type="match status" value="1"/>
</dbReference>
<dbReference type="EMBL" id="CM035444">
    <property type="protein sequence ID" value="KAH7276312.1"/>
    <property type="molecule type" value="Genomic_DNA"/>
</dbReference>
<comment type="caution">
    <text evidence="3">The sequence shown here is derived from an EMBL/GenBank/DDBJ whole genome shotgun (WGS) entry which is preliminary data.</text>
</comment>
<dbReference type="InterPro" id="IPR004864">
    <property type="entry name" value="LEA_2"/>
</dbReference>
<feature type="domain" description="Water stress and hypersensitive response" evidence="2">
    <location>
        <begin position="24"/>
        <end position="141"/>
    </location>
</feature>
<name>A0A8T2PXP5_CERRI</name>
<dbReference type="OrthoDB" id="588983at2759"/>
<evidence type="ECO:0000313" key="4">
    <source>
        <dbReference type="Proteomes" id="UP000825935"/>
    </source>
</evidence>
<dbReference type="Proteomes" id="UP000825935">
    <property type="component" value="Chromosome 39"/>
</dbReference>
<keyword evidence="4" id="KW-1185">Reference proteome</keyword>
<dbReference type="Pfam" id="PF03168">
    <property type="entry name" value="LEA_2"/>
    <property type="match status" value="1"/>
</dbReference>
<comment type="similarity">
    <text evidence="1">Belongs to the LEA type 2 family.</text>
</comment>
<dbReference type="SUPFAM" id="SSF117070">
    <property type="entry name" value="LEA14-like"/>
    <property type="match status" value="1"/>
</dbReference>
<protein>
    <recommendedName>
        <fullName evidence="2">Water stress and hypersensitive response domain-containing protein</fullName>
    </recommendedName>
</protein>
<evidence type="ECO:0000313" key="3">
    <source>
        <dbReference type="EMBL" id="KAH7276312.1"/>
    </source>
</evidence>
<dbReference type="InterPro" id="IPR013990">
    <property type="entry name" value="WHy-dom"/>
</dbReference>
<dbReference type="GO" id="GO:0009269">
    <property type="term" value="P:response to desiccation"/>
    <property type="evidence" value="ECO:0007669"/>
    <property type="project" value="InterPro"/>
</dbReference>
<dbReference type="FunFam" id="2.60.40.1820:FF:000001">
    <property type="entry name" value="Desiccation protectant protein Lea14-like"/>
    <property type="match status" value="1"/>
</dbReference>
<reference evidence="3" key="1">
    <citation type="submission" date="2021-08" db="EMBL/GenBank/DDBJ databases">
        <title>WGS assembly of Ceratopteris richardii.</title>
        <authorList>
            <person name="Marchant D.B."/>
            <person name="Chen G."/>
            <person name="Jenkins J."/>
            <person name="Shu S."/>
            <person name="Leebens-Mack J."/>
            <person name="Grimwood J."/>
            <person name="Schmutz J."/>
            <person name="Soltis P."/>
            <person name="Soltis D."/>
            <person name="Chen Z.-H."/>
        </authorList>
    </citation>
    <scope>NUCLEOTIDE SEQUENCE</scope>
    <source>
        <strain evidence="3">Whitten #5841</strain>
        <tissue evidence="3">Leaf</tissue>
    </source>
</reference>
<dbReference type="Gene3D" id="2.60.40.1820">
    <property type="match status" value="1"/>
</dbReference>
<dbReference type="SMART" id="SM00769">
    <property type="entry name" value="WHy"/>
    <property type="match status" value="1"/>
</dbReference>